<accession>A0A2S2DZZ6</accession>
<dbReference type="EC" id="1.1.1.-" evidence="4"/>
<evidence type="ECO:0000313" key="5">
    <source>
        <dbReference type="Proteomes" id="UP000245728"/>
    </source>
</evidence>
<keyword evidence="4" id="KW-0670">Pyruvate</keyword>
<dbReference type="EMBL" id="CP029347">
    <property type="protein sequence ID" value="AWL10968.1"/>
    <property type="molecule type" value="Genomic_DNA"/>
</dbReference>
<name>A0A2S2DZZ6_9ALTE</name>
<dbReference type="RefSeq" id="WP_109338644.1">
    <property type="nucleotide sequence ID" value="NZ_CP029347.1"/>
</dbReference>
<evidence type="ECO:0000313" key="4">
    <source>
        <dbReference type="EMBL" id="AWL10968.1"/>
    </source>
</evidence>
<reference evidence="4 5" key="1">
    <citation type="submission" date="2018-05" db="EMBL/GenBank/DDBJ databases">
        <title>Salinimonas sp. HMF8227 Genome sequencing and assembly.</title>
        <authorList>
            <person name="Kang H."/>
            <person name="Kang J."/>
            <person name="Cha I."/>
            <person name="Kim H."/>
            <person name="Joh K."/>
        </authorList>
    </citation>
    <scope>NUCLEOTIDE SEQUENCE [LARGE SCALE GENOMIC DNA]</scope>
    <source>
        <strain evidence="4 5">HMF8227</strain>
    </source>
</reference>
<evidence type="ECO:0000256" key="1">
    <source>
        <dbReference type="ARBA" id="ARBA00023002"/>
    </source>
</evidence>
<proteinExistence type="predicted"/>
<dbReference type="AlphaFoldDB" id="A0A2S2DZZ6"/>
<keyword evidence="5" id="KW-1185">Reference proteome</keyword>
<dbReference type="GO" id="GO:0051287">
    <property type="term" value="F:NAD binding"/>
    <property type="evidence" value="ECO:0007669"/>
    <property type="project" value="InterPro"/>
</dbReference>
<evidence type="ECO:0000256" key="2">
    <source>
        <dbReference type="ARBA" id="ARBA00023027"/>
    </source>
</evidence>
<organism evidence="4 5">
    <name type="scientific">Saliniradius amylolyticus</name>
    <dbReference type="NCBI Taxonomy" id="2183582"/>
    <lineage>
        <taxon>Bacteria</taxon>
        <taxon>Pseudomonadati</taxon>
        <taxon>Pseudomonadota</taxon>
        <taxon>Gammaproteobacteria</taxon>
        <taxon>Alteromonadales</taxon>
        <taxon>Alteromonadaceae</taxon>
        <taxon>Saliniradius</taxon>
    </lineage>
</organism>
<dbReference type="InterPro" id="IPR036291">
    <property type="entry name" value="NAD(P)-bd_dom_sf"/>
</dbReference>
<keyword evidence="1 4" id="KW-0560">Oxidoreductase</keyword>
<protein>
    <submittedName>
        <fullName evidence="4">Glyoxylate/hydroxypyruvate reductase</fullName>
        <ecNumber evidence="4">1.1.1.-</ecNumber>
    </submittedName>
</protein>
<dbReference type="Proteomes" id="UP000245728">
    <property type="component" value="Chromosome"/>
</dbReference>
<sequence length="297" mass="33484">MVKPEPIELAVLSQRYQEYHPHLDLPEAGCQILLADPDLAATALNRLPKVQWIQSTWAGVRPLLNHNRRNYQLTGIKDVFGVQIREYVLTYLLYFTRQVPEYLSKQKRQCWQPESPKTLAGQTLGILGAGNIGTDVARAASGLGMRVVGLTRSGQCKDVFEQCYAPAQRLEMTAQCDHLVSLLPQTPDTTNLINAELLRQLPRHGVIINAGRGNVIHQQALIDSLTNKQIRGAVLDVFEQEPLPDCHPFWHTPNLIVTQHTAGVSFPKDIAKLFLNNLRHWREGQPLLHRIDFAKGY</sequence>
<evidence type="ECO:0000259" key="3">
    <source>
        <dbReference type="Pfam" id="PF02826"/>
    </source>
</evidence>
<dbReference type="CDD" id="cd05300">
    <property type="entry name" value="2-Hacid_dh_1"/>
    <property type="match status" value="1"/>
</dbReference>
<dbReference type="InterPro" id="IPR006140">
    <property type="entry name" value="D-isomer_DH_NAD-bd"/>
</dbReference>
<dbReference type="GO" id="GO:0016491">
    <property type="term" value="F:oxidoreductase activity"/>
    <property type="evidence" value="ECO:0007669"/>
    <property type="project" value="UniProtKB-KW"/>
</dbReference>
<dbReference type="Pfam" id="PF02826">
    <property type="entry name" value="2-Hacid_dh_C"/>
    <property type="match status" value="1"/>
</dbReference>
<feature type="domain" description="D-isomer specific 2-hydroxyacid dehydrogenase NAD-binding" evidence="3">
    <location>
        <begin position="90"/>
        <end position="262"/>
    </location>
</feature>
<dbReference type="SUPFAM" id="SSF51735">
    <property type="entry name" value="NAD(P)-binding Rossmann-fold domains"/>
    <property type="match status" value="1"/>
</dbReference>
<dbReference type="PANTHER" id="PTHR43333:SF1">
    <property type="entry name" value="D-ISOMER SPECIFIC 2-HYDROXYACID DEHYDROGENASE NAD-BINDING DOMAIN-CONTAINING PROTEIN"/>
    <property type="match status" value="1"/>
</dbReference>
<dbReference type="OrthoDB" id="9787219at2"/>
<dbReference type="KEGG" id="salh:HMF8227_00472"/>
<gene>
    <name evidence="4" type="ORF">HMF8227_00472</name>
</gene>
<keyword evidence="2" id="KW-0520">NAD</keyword>
<dbReference type="PANTHER" id="PTHR43333">
    <property type="entry name" value="2-HACID_DH_C DOMAIN-CONTAINING PROTEIN"/>
    <property type="match status" value="1"/>
</dbReference>
<dbReference type="Gene3D" id="3.40.50.720">
    <property type="entry name" value="NAD(P)-binding Rossmann-like Domain"/>
    <property type="match status" value="2"/>
</dbReference>